<dbReference type="InterPro" id="IPR016186">
    <property type="entry name" value="C-type_lectin-like/link_sf"/>
</dbReference>
<dbReference type="AlphaFoldDB" id="A0A0N4W8Y4"/>
<dbReference type="PANTHER" id="PTHR31024:SF3">
    <property type="entry name" value="C-TYPE LECTIN-RELATED"/>
    <property type="match status" value="1"/>
</dbReference>
<organism evidence="2">
    <name type="scientific">Haemonchus placei</name>
    <name type="common">Barber's pole worm</name>
    <dbReference type="NCBI Taxonomy" id="6290"/>
    <lineage>
        <taxon>Eukaryota</taxon>
        <taxon>Metazoa</taxon>
        <taxon>Ecdysozoa</taxon>
        <taxon>Nematoda</taxon>
        <taxon>Chromadorea</taxon>
        <taxon>Rhabditida</taxon>
        <taxon>Rhabditina</taxon>
        <taxon>Rhabditomorpha</taxon>
        <taxon>Strongyloidea</taxon>
        <taxon>Trichostrongylidae</taxon>
        <taxon>Haemonchus</taxon>
    </lineage>
</organism>
<proteinExistence type="predicted"/>
<sequence>LHWWQREFSNIVSFSLAHKKISANCFCKKKWTPYNKDKWDAPQGGCYYSPLIPSIQMLANRTCSRKNDGMLVVDEDSNKDAFLMSLLPPKTKFWLGLRLEGKQWLWHNGYSVSS</sequence>
<evidence type="ECO:0000313" key="2">
    <source>
        <dbReference type="WBParaSite" id="HPLM_0000670401-mRNA-1"/>
    </source>
</evidence>
<feature type="domain" description="C-type lectin" evidence="1">
    <location>
        <begin position="59"/>
        <end position="113"/>
    </location>
</feature>
<accession>A0A0N4W8Y4</accession>
<dbReference type="InterPro" id="IPR016187">
    <property type="entry name" value="CTDL_fold"/>
</dbReference>
<dbReference type="Gene3D" id="3.10.100.10">
    <property type="entry name" value="Mannose-Binding Protein A, subunit A"/>
    <property type="match status" value="1"/>
</dbReference>
<dbReference type="WBParaSite" id="HPLM_0000670401-mRNA-1">
    <property type="protein sequence ID" value="HPLM_0000670401-mRNA-1"/>
    <property type="gene ID" value="HPLM_0000670401"/>
</dbReference>
<dbReference type="PANTHER" id="PTHR31024">
    <property type="entry name" value="C-TYPE LECTIN"/>
    <property type="match status" value="1"/>
</dbReference>
<dbReference type="Pfam" id="PF00059">
    <property type="entry name" value="Lectin_C"/>
    <property type="match status" value="1"/>
</dbReference>
<name>A0A0N4W8Y4_HAEPC</name>
<dbReference type="InterPro" id="IPR001304">
    <property type="entry name" value="C-type_lectin-like"/>
</dbReference>
<dbReference type="SUPFAM" id="SSF56436">
    <property type="entry name" value="C-type lectin-like"/>
    <property type="match status" value="1"/>
</dbReference>
<protein>
    <submittedName>
        <fullName evidence="2">C-type lectin domain-containing protein</fullName>
    </submittedName>
</protein>
<reference evidence="2" key="1">
    <citation type="submission" date="2017-02" db="UniProtKB">
        <authorList>
            <consortium name="WormBaseParasite"/>
        </authorList>
    </citation>
    <scope>IDENTIFICATION</scope>
</reference>
<evidence type="ECO:0000259" key="1">
    <source>
        <dbReference type="Pfam" id="PF00059"/>
    </source>
</evidence>